<dbReference type="Gene3D" id="3.40.50.2000">
    <property type="entry name" value="Glycogen Phosphorylase B"/>
    <property type="match status" value="2"/>
</dbReference>
<feature type="domain" description="Glycosyltransferase subfamily 4-like N-terminal" evidence="2">
    <location>
        <begin position="17"/>
        <end position="155"/>
    </location>
</feature>
<dbReference type="Pfam" id="PF13439">
    <property type="entry name" value="Glyco_transf_4"/>
    <property type="match status" value="1"/>
</dbReference>
<name>D8J7V8_HALJB</name>
<dbReference type="AlphaFoldDB" id="D8J7V8"/>
<dbReference type="Pfam" id="PF00534">
    <property type="entry name" value="Glycos_transf_1"/>
    <property type="match status" value="1"/>
</dbReference>
<dbReference type="Proteomes" id="UP000011645">
    <property type="component" value="Unassembled WGS sequence"/>
</dbReference>
<dbReference type="RefSeq" id="WP_008416124.1">
    <property type="nucleotide sequence ID" value="NC_014297.1"/>
</dbReference>
<dbReference type="InterPro" id="IPR028098">
    <property type="entry name" value="Glyco_trans_4-like_N"/>
</dbReference>
<evidence type="ECO:0000259" key="2">
    <source>
        <dbReference type="Pfam" id="PF13439"/>
    </source>
</evidence>
<organism evidence="3 5">
    <name type="scientific">Halalkalicoccus jeotgali (strain DSM 18796 / CECT 7217 / JCM 14584 / KCTC 4019 / B3)</name>
    <dbReference type="NCBI Taxonomy" id="795797"/>
    <lineage>
        <taxon>Archaea</taxon>
        <taxon>Methanobacteriati</taxon>
        <taxon>Methanobacteriota</taxon>
        <taxon>Stenosarchaea group</taxon>
        <taxon>Halobacteria</taxon>
        <taxon>Halobacteriales</taxon>
        <taxon>Halococcaceae</taxon>
        <taxon>Halalkalicoccus</taxon>
    </lineage>
</organism>
<keyword evidence="3" id="KW-0808">Transferase</keyword>
<dbReference type="STRING" id="795797.HacjB3_13735"/>
<dbReference type="GeneID" id="9420563"/>
<gene>
    <name evidence="3" type="ordered locus">HacjB3_13735</name>
    <name evidence="4" type="ORF">C497_08948</name>
</gene>
<sequence length="338" mass="37076">MKTAFVHATPEAETALARRTRYLAGLLAECGHDVCVLCVRWWDRKDGEYDEYEREGVPYLSASDSTRWFVPRLPGALGRVDPAVVHAAGSVPRAVLAARLVNAPLVVEWCGETSPRLLERALSVADRVCVPSEHVRTGVRERGADATVVPEGLPIEAIRATSPSGSAALVWSGRLDEHAGLEGLLLAIAEFRHREWRTLVIGTGPDRERYERLARDLRIDNRVDFVGSVPVAERIARFKGAHAAVHTADRCPFARDLALAMACGCVGIVRYRRDSAAHELITGVERGIPATDDGDLVAAIEAAAEFPHERYHPGFERFSDAAVVERYREVYRDLGVGG</sequence>
<accession>D8J7V8</accession>
<evidence type="ECO:0000313" key="6">
    <source>
        <dbReference type="Proteomes" id="UP000011645"/>
    </source>
</evidence>
<dbReference type="CAZy" id="GT4">
    <property type="family name" value="Glycosyltransferase Family 4"/>
</dbReference>
<dbReference type="eggNOG" id="arCOG01403">
    <property type="taxonomic scope" value="Archaea"/>
</dbReference>
<dbReference type="EMBL" id="AOHV01000025">
    <property type="protein sequence ID" value="ELY37557.1"/>
    <property type="molecule type" value="Genomic_DNA"/>
</dbReference>
<dbReference type="OrthoDB" id="270666at2157"/>
<reference evidence="3 5" key="1">
    <citation type="journal article" date="2010" name="J. Bacteriol.">
        <title>Complete genome sequence of Halalkalicoccus jeotgali B3(T), an extremely halophilic archaeon.</title>
        <authorList>
            <person name="Roh S.W."/>
            <person name="Nam Y.D."/>
            <person name="Nam S.H."/>
            <person name="Choi S.H."/>
            <person name="Park H.S."/>
            <person name="Bae J.W."/>
        </authorList>
    </citation>
    <scope>NUCLEOTIDE SEQUENCE [LARGE SCALE GENOMIC DNA]</scope>
    <source>
        <strain evidence="3">B3</strain>
        <strain evidence="5">DSM 18796 / CECT 7217 / JCM 14584 / KCTC 4019 / B3</strain>
    </source>
</reference>
<evidence type="ECO:0000313" key="5">
    <source>
        <dbReference type="Proteomes" id="UP000000390"/>
    </source>
</evidence>
<feature type="domain" description="Glycosyl transferase family 1" evidence="1">
    <location>
        <begin position="163"/>
        <end position="303"/>
    </location>
</feature>
<dbReference type="Proteomes" id="UP000000390">
    <property type="component" value="Chromosome"/>
</dbReference>
<evidence type="ECO:0000259" key="1">
    <source>
        <dbReference type="Pfam" id="PF00534"/>
    </source>
</evidence>
<dbReference type="EMBL" id="CP002062">
    <property type="protein sequence ID" value="ADJ16128.1"/>
    <property type="molecule type" value="Genomic_DNA"/>
</dbReference>
<reference evidence="4 6" key="2">
    <citation type="journal article" date="2014" name="PLoS Genet.">
        <title>Phylogenetically driven sequencing of extremely halophilic archaea reveals strategies for static and dynamic osmo-response.</title>
        <authorList>
            <person name="Becker E.A."/>
            <person name="Seitzer P.M."/>
            <person name="Tritt A."/>
            <person name="Larsen D."/>
            <person name="Krusor M."/>
            <person name="Yao A.I."/>
            <person name="Wu D."/>
            <person name="Madern D."/>
            <person name="Eisen J.A."/>
            <person name="Darling A.E."/>
            <person name="Facciotti M.T."/>
        </authorList>
    </citation>
    <scope>NUCLEOTIDE SEQUENCE [LARGE SCALE GENOMIC DNA]</scope>
    <source>
        <strain evidence="4">B3</strain>
        <strain evidence="6">DSM 18796 / CECT 7217 / JCM 14584 / KCTC 4019 / B3</strain>
    </source>
</reference>
<dbReference type="KEGG" id="hje:HacjB3_13735"/>
<dbReference type="HOGENOM" id="CLU_793672_0_0_2"/>
<protein>
    <submittedName>
        <fullName evidence="3">Glycosyl transferase group 1</fullName>
    </submittedName>
    <submittedName>
        <fullName evidence="4">Group 1 glycosyl transferase</fullName>
    </submittedName>
</protein>
<proteinExistence type="predicted"/>
<dbReference type="PANTHER" id="PTHR12526:SF630">
    <property type="entry name" value="GLYCOSYLTRANSFERASE"/>
    <property type="match status" value="1"/>
</dbReference>
<dbReference type="GO" id="GO:0016757">
    <property type="term" value="F:glycosyltransferase activity"/>
    <property type="evidence" value="ECO:0007669"/>
    <property type="project" value="InterPro"/>
</dbReference>
<dbReference type="PATRIC" id="fig|795797.18.peg.2748"/>
<evidence type="ECO:0000313" key="3">
    <source>
        <dbReference type="EMBL" id="ADJ16128.1"/>
    </source>
</evidence>
<keyword evidence="6" id="KW-1185">Reference proteome</keyword>
<evidence type="ECO:0000313" key="4">
    <source>
        <dbReference type="EMBL" id="ELY37557.1"/>
    </source>
</evidence>
<dbReference type="PANTHER" id="PTHR12526">
    <property type="entry name" value="GLYCOSYLTRANSFERASE"/>
    <property type="match status" value="1"/>
</dbReference>
<dbReference type="InterPro" id="IPR001296">
    <property type="entry name" value="Glyco_trans_1"/>
</dbReference>
<dbReference type="SUPFAM" id="SSF53756">
    <property type="entry name" value="UDP-Glycosyltransferase/glycogen phosphorylase"/>
    <property type="match status" value="1"/>
</dbReference>
<dbReference type="CDD" id="cd03801">
    <property type="entry name" value="GT4_PimA-like"/>
    <property type="match status" value="1"/>
</dbReference>